<dbReference type="Gene3D" id="1.20.120.610">
    <property type="entry name" value="lithium bound rotor ring of v- atpase"/>
    <property type="match status" value="2"/>
</dbReference>
<keyword evidence="7" id="KW-1185">Reference proteome</keyword>
<evidence type="ECO:0000256" key="1">
    <source>
        <dbReference type="ARBA" id="ARBA00007296"/>
    </source>
</evidence>
<keyword evidence="3" id="KW-0406">Ion transport</keyword>
<accession>A0A9N8H5J4</accession>
<keyword evidence="4" id="KW-1133">Transmembrane helix</keyword>
<gene>
    <name evidence="6" type="ORF">SEMRO_75_G041370.1</name>
</gene>
<evidence type="ECO:0000256" key="3">
    <source>
        <dbReference type="ARBA" id="ARBA00023065"/>
    </source>
</evidence>
<evidence type="ECO:0000256" key="2">
    <source>
        <dbReference type="ARBA" id="ARBA00022448"/>
    </source>
</evidence>
<keyword evidence="4" id="KW-0472">Membrane</keyword>
<comment type="caution">
    <text evidence="6">The sequence shown here is derived from an EMBL/GenBank/DDBJ whole genome shotgun (WGS) entry which is preliminary data.</text>
</comment>
<proteinExistence type="inferred from homology"/>
<feature type="signal peptide" evidence="5">
    <location>
        <begin position="1"/>
        <end position="26"/>
    </location>
</feature>
<organism evidence="6 7">
    <name type="scientific">Seminavis robusta</name>
    <dbReference type="NCBI Taxonomy" id="568900"/>
    <lineage>
        <taxon>Eukaryota</taxon>
        <taxon>Sar</taxon>
        <taxon>Stramenopiles</taxon>
        <taxon>Ochrophyta</taxon>
        <taxon>Bacillariophyta</taxon>
        <taxon>Bacillariophyceae</taxon>
        <taxon>Bacillariophycidae</taxon>
        <taxon>Naviculales</taxon>
        <taxon>Naviculaceae</taxon>
        <taxon>Seminavis</taxon>
    </lineage>
</organism>
<evidence type="ECO:0000256" key="4">
    <source>
        <dbReference type="SAM" id="Phobius"/>
    </source>
</evidence>
<protein>
    <submittedName>
        <fullName evidence="6">16 kDa proteolipid subunit</fullName>
    </submittedName>
</protein>
<dbReference type="PANTHER" id="PTHR10263">
    <property type="entry name" value="V-TYPE PROTON ATPASE PROTEOLIPID SUBUNIT"/>
    <property type="match status" value="1"/>
</dbReference>
<dbReference type="OrthoDB" id="46165at2759"/>
<evidence type="ECO:0000256" key="5">
    <source>
        <dbReference type="SAM" id="SignalP"/>
    </source>
</evidence>
<dbReference type="GO" id="GO:0006811">
    <property type="term" value="P:monoatomic ion transport"/>
    <property type="evidence" value="ECO:0007669"/>
    <property type="project" value="UniProtKB-KW"/>
</dbReference>
<name>A0A9N8H5J4_9STRA</name>
<dbReference type="Proteomes" id="UP001153069">
    <property type="component" value="Unassembled WGS sequence"/>
</dbReference>
<keyword evidence="2" id="KW-0813">Transport</keyword>
<keyword evidence="5" id="KW-0732">Signal</keyword>
<keyword evidence="4" id="KW-0812">Transmembrane</keyword>
<sequence>MTNPHLLSGLGASLAMFLSAAGSSMASVPAGLMAQHAVGFTAWAPVIISGVLAIYGCIIGVIVSHNIMNDDMTEAQGFRNFAAGLAVGLTCLASGMGIAKYTAGYMKLHYAKQERRPSENNTDGGLTDGLISSDFSKPLIVGWRFLCVLVFLEAIGLYGLIVALLLSSNQK</sequence>
<comment type="similarity">
    <text evidence="1">Belongs to the V-ATPase proteolipid subunit family.</text>
</comment>
<feature type="chain" id="PRO_5040252153" evidence="5">
    <location>
        <begin position="27"/>
        <end position="171"/>
    </location>
</feature>
<evidence type="ECO:0000313" key="7">
    <source>
        <dbReference type="Proteomes" id="UP001153069"/>
    </source>
</evidence>
<evidence type="ECO:0000313" key="6">
    <source>
        <dbReference type="EMBL" id="CAB9500095.1"/>
    </source>
</evidence>
<feature type="transmembrane region" description="Helical" evidence="4">
    <location>
        <begin position="143"/>
        <end position="166"/>
    </location>
</feature>
<feature type="transmembrane region" description="Helical" evidence="4">
    <location>
        <begin position="80"/>
        <end position="99"/>
    </location>
</feature>
<dbReference type="EMBL" id="CAICTM010000074">
    <property type="protein sequence ID" value="CAB9500095.1"/>
    <property type="molecule type" value="Genomic_DNA"/>
</dbReference>
<dbReference type="AlphaFoldDB" id="A0A9N8H5J4"/>
<reference evidence="6" key="1">
    <citation type="submission" date="2020-06" db="EMBL/GenBank/DDBJ databases">
        <authorList>
            <consortium name="Plant Systems Biology data submission"/>
        </authorList>
    </citation>
    <scope>NUCLEOTIDE SEQUENCE</scope>
    <source>
        <strain evidence="6">D6</strain>
    </source>
</reference>
<dbReference type="InterPro" id="IPR035921">
    <property type="entry name" value="F/V-ATP_Csub_sf"/>
</dbReference>
<feature type="transmembrane region" description="Helical" evidence="4">
    <location>
        <begin position="42"/>
        <end position="68"/>
    </location>
</feature>